<dbReference type="PROSITE" id="PS00741">
    <property type="entry name" value="DH_1"/>
    <property type="match status" value="1"/>
</dbReference>
<dbReference type="GO" id="GO:0005856">
    <property type="term" value="C:cytoskeleton"/>
    <property type="evidence" value="ECO:0007669"/>
    <property type="project" value="UniProtKB-SubCell"/>
</dbReference>
<keyword evidence="11" id="KW-0175">Coiled coil</keyword>
<dbReference type="GO" id="GO:0035556">
    <property type="term" value="P:intracellular signal transduction"/>
    <property type="evidence" value="ECO:0007669"/>
    <property type="project" value="InterPro"/>
</dbReference>
<dbReference type="GO" id="GO:0070161">
    <property type="term" value="C:anchoring junction"/>
    <property type="evidence" value="ECO:0007669"/>
    <property type="project" value="UniProtKB-SubCell"/>
</dbReference>
<dbReference type="InterPro" id="IPR035899">
    <property type="entry name" value="DBL_dom_sf"/>
</dbReference>
<dbReference type="FunFam" id="2.30.30.40:FF:000066">
    <property type="entry name" value="dynamin-binding protein isoform X1"/>
    <property type="match status" value="1"/>
</dbReference>
<dbReference type="InterPro" id="IPR004148">
    <property type="entry name" value="BAR_dom"/>
</dbReference>
<feature type="region of interest" description="Disordered" evidence="16">
    <location>
        <begin position="1"/>
        <end position="26"/>
    </location>
</feature>
<evidence type="ECO:0000259" key="18">
    <source>
        <dbReference type="PROSITE" id="PS50010"/>
    </source>
</evidence>
<keyword evidence="6" id="KW-0963">Cytoplasm</keyword>
<dbReference type="PANTHER" id="PTHR22834">
    <property type="entry name" value="NUCLEAR FUSION PROTEIN FUS2"/>
    <property type="match status" value="1"/>
</dbReference>
<name>A0A8C6FRL5_MOSMO</name>
<dbReference type="InterPro" id="IPR000219">
    <property type="entry name" value="DH_dom"/>
</dbReference>
<feature type="domain" description="BAR" evidence="19">
    <location>
        <begin position="642"/>
        <end position="851"/>
    </location>
</feature>
<evidence type="ECO:0000256" key="11">
    <source>
        <dbReference type="ARBA" id="ARBA00023054"/>
    </source>
</evidence>
<dbReference type="SUPFAM" id="SSF103657">
    <property type="entry name" value="BAR/IMD domain-like"/>
    <property type="match status" value="1"/>
</dbReference>
<dbReference type="AlphaFoldDB" id="A0A8C6FRL5"/>
<dbReference type="PROSITE" id="PS51021">
    <property type="entry name" value="BAR"/>
    <property type="match status" value="1"/>
</dbReference>
<sequence length="1208" mass="139159">MCETHEMKKEKELQKNGDWNSNREYEDWRSLQKRDLQVLGGLYREDDWDSRHQTTGQNRPYRKRHCGYWDFEQSEPSYVADEEAKESRKDCMYNRSETPGCGDYNSENVDDGNPNSTTKDDWFTGSPVVTWKVGEYGETNGCVNHQNLNHNPKNSKETGQWTDCRDLNDSVGNFGQPETQHIDRRNHNYDLEDYKETNFYHRDLSDLDHVPENYTNGQPVDFPDLSGVSEGNEFVKYCDGDRNVYQNDKINLKTKIHAGDQSSFDMENRSSDSLFANCEYKFQNYREADSLHQRKTLECNGSDRPGMMAPGSRGVFPEGPRNQWTRGNQGEHHGDIPRGTSLEKNSWHVEEERRLNGPETWKRNSCFRRTAPSTLRHSEFVQNRRRAQEMTLLSQSSSLMAPSGSVSAENPEQRMLEKRAKVIEELLQTERDYIRDLEMCIERIMVPLQQAQIPNIDFEGLFGNMQMVIKVSKQLLTDLEISDTIGPVFLDHRDELEGTYKVYCQNHDEAISLLEIYEKDEKIQKHLQDSLADLKSLYNEWGCTNYINLGSFLIKPVQRVMRYPLLLMELLNSTPESHPDKVPLTNAVLAVKEINVNINEYKRRKDLVLKYRKGDEDSLMEKISKLNIHSIIKKSNRVSSHLKHLTGFAPQIKDEVFEETEKNFRMQERLIKSFIRDLSLYLQHIRESACVKVVAAVSMWDVCMEKGHRDLEQFEKVHRYISDQLFTNFKERTERLVISPLNQLLSMFTGPHKLVQKRFDKLLDFYNCTERAEKLKDKKTLEELQSARNNYEALNAQLLDELPKFHQYAQGLFSNCVHGYAEAHCDFVRQALEQLKPLLSLLKVTGREGNLIAVFHEEHSRVLQQLQVFTFFPESLPTTKRPFERKTTDRQSTRKPLLGMPSYMLQSEELRASLLARYPPEKLFQAERNFNAAQDLDVSLLEGDLVGVIKKKDPMGSQNRWLIDNGVTKGFVYSSFLKPYNPRRSHSDASVGSHSSTESEHGSSSPRFPRRQNSGGNLTFNPSSMAVSFSSGPCQKQPPDASSQTEFDQGTLSTSLNSEGSPSRCPSDPDSPSQHRPWDSGDAVRDLHQPTPTLRNSRNPRHPEMAGSSTLGRNRQGRDLVKAGARTALSLEDRHEQPESSEAEGNQVYFAVYTFKARNPNELSVSANQRLKILEFKDVTGNTEWWLAEVNGKKGYVPSNYIRKAEYT</sequence>
<dbReference type="PROSITE" id="PS50010">
    <property type="entry name" value="DH_2"/>
    <property type="match status" value="1"/>
</dbReference>
<feature type="compositionally biased region" description="Low complexity" evidence="16">
    <location>
        <begin position="1061"/>
        <end position="1072"/>
    </location>
</feature>
<feature type="domain" description="SH3" evidence="17">
    <location>
        <begin position="919"/>
        <end position="982"/>
    </location>
</feature>
<evidence type="ECO:0000256" key="4">
    <source>
        <dbReference type="ARBA" id="ARBA00018186"/>
    </source>
</evidence>
<evidence type="ECO:0000256" key="3">
    <source>
        <dbReference type="ARBA" id="ARBA00004348"/>
    </source>
</evidence>
<evidence type="ECO:0000256" key="12">
    <source>
        <dbReference type="ARBA" id="ARBA00023212"/>
    </source>
</evidence>
<dbReference type="Ensembl" id="ENSMMST00000028254.1">
    <property type="protein sequence ID" value="ENSMMSP00000025585.1"/>
    <property type="gene ID" value="ENSMMSG00000019235.1"/>
</dbReference>
<accession>A0A8C6FRL5</accession>
<dbReference type="SMART" id="SM00326">
    <property type="entry name" value="SH3"/>
    <property type="match status" value="2"/>
</dbReference>
<keyword evidence="9" id="KW-0770">Synapse</keyword>
<dbReference type="FunFam" id="2.30.30.40:FF:000084">
    <property type="entry name" value="dynamin-binding protein isoform X1"/>
    <property type="match status" value="1"/>
</dbReference>
<evidence type="ECO:0000313" key="21">
    <source>
        <dbReference type="Proteomes" id="UP000694544"/>
    </source>
</evidence>
<evidence type="ECO:0000256" key="1">
    <source>
        <dbReference type="ARBA" id="ARBA00004245"/>
    </source>
</evidence>
<evidence type="ECO:0000256" key="10">
    <source>
        <dbReference type="ARBA" id="ARBA00023034"/>
    </source>
</evidence>
<feature type="region of interest" description="Disordered" evidence="16">
    <location>
        <begin position="982"/>
        <end position="1118"/>
    </location>
</feature>
<evidence type="ECO:0000256" key="5">
    <source>
        <dbReference type="ARBA" id="ARBA00022443"/>
    </source>
</evidence>
<evidence type="ECO:0000256" key="13">
    <source>
        <dbReference type="ARBA" id="ARBA00032587"/>
    </source>
</evidence>
<feature type="domain" description="SH3" evidence="17">
    <location>
        <begin position="1144"/>
        <end position="1207"/>
    </location>
</feature>
<evidence type="ECO:0000256" key="15">
    <source>
        <dbReference type="PROSITE-ProRule" id="PRU00192"/>
    </source>
</evidence>
<evidence type="ECO:0000259" key="17">
    <source>
        <dbReference type="PROSITE" id="PS50002"/>
    </source>
</evidence>
<dbReference type="Gene3D" id="2.30.30.40">
    <property type="entry name" value="SH3 Domains"/>
    <property type="match status" value="2"/>
</dbReference>
<keyword evidence="10" id="KW-0333">Golgi apparatus</keyword>
<dbReference type="FunFam" id="1.20.900.10:FF:000023">
    <property type="entry name" value="dynamin-binding protein isoform X2"/>
    <property type="match status" value="1"/>
</dbReference>
<dbReference type="SUPFAM" id="SSF50044">
    <property type="entry name" value="SH3-domain"/>
    <property type="match status" value="2"/>
</dbReference>
<dbReference type="CDD" id="cd00160">
    <property type="entry name" value="RhoGEF"/>
    <property type="match status" value="1"/>
</dbReference>
<dbReference type="PROSITE" id="PS50002">
    <property type="entry name" value="SH3"/>
    <property type="match status" value="2"/>
</dbReference>
<dbReference type="GO" id="GO:0045202">
    <property type="term" value="C:synapse"/>
    <property type="evidence" value="ECO:0007669"/>
    <property type="project" value="UniProtKB-SubCell"/>
</dbReference>
<evidence type="ECO:0000256" key="8">
    <source>
        <dbReference type="ARBA" id="ARBA00022949"/>
    </source>
</evidence>
<keyword evidence="21" id="KW-1185">Reference proteome</keyword>
<feature type="region of interest" description="Disordered" evidence="16">
    <location>
        <begin position="299"/>
        <end position="341"/>
    </location>
</feature>
<evidence type="ECO:0000256" key="14">
    <source>
        <dbReference type="ARBA" id="ARBA00034103"/>
    </source>
</evidence>
<feature type="region of interest" description="Disordered" evidence="16">
    <location>
        <begin position="102"/>
        <end position="122"/>
    </location>
</feature>
<feature type="domain" description="DH" evidence="18">
    <location>
        <begin position="418"/>
        <end position="601"/>
    </location>
</feature>
<reference evidence="20" key="2">
    <citation type="submission" date="2025-09" db="UniProtKB">
        <authorList>
            <consortium name="Ensembl"/>
        </authorList>
    </citation>
    <scope>IDENTIFICATION</scope>
</reference>
<dbReference type="InterPro" id="IPR027267">
    <property type="entry name" value="AH/BAR_dom_sf"/>
</dbReference>
<organism evidence="20 21">
    <name type="scientific">Moschus moschiferus</name>
    <name type="common">Siberian musk deer</name>
    <name type="synonym">Moschus sibiricus</name>
    <dbReference type="NCBI Taxonomy" id="68415"/>
    <lineage>
        <taxon>Eukaryota</taxon>
        <taxon>Metazoa</taxon>
        <taxon>Chordata</taxon>
        <taxon>Craniata</taxon>
        <taxon>Vertebrata</taxon>
        <taxon>Euteleostomi</taxon>
        <taxon>Mammalia</taxon>
        <taxon>Eutheria</taxon>
        <taxon>Laurasiatheria</taxon>
        <taxon>Artiodactyla</taxon>
        <taxon>Ruminantia</taxon>
        <taxon>Pecora</taxon>
        <taxon>Moschidae</taxon>
        <taxon>Moschus</taxon>
    </lineage>
</organism>
<dbReference type="Pfam" id="PF07653">
    <property type="entry name" value="SH3_2"/>
    <property type="match status" value="1"/>
</dbReference>
<feature type="compositionally biased region" description="Polar residues" evidence="16">
    <location>
        <begin position="1011"/>
        <end position="1060"/>
    </location>
</feature>
<dbReference type="PANTHER" id="PTHR22834:SF19">
    <property type="entry name" value="DYNAMIN-BINDING PROTEIN"/>
    <property type="match status" value="1"/>
</dbReference>
<keyword evidence="7" id="KW-0344">Guanine-nucleotide releasing factor</keyword>
<dbReference type="Gene3D" id="1.20.900.10">
    <property type="entry name" value="Dbl homology (DH) domain"/>
    <property type="match status" value="1"/>
</dbReference>
<keyword evidence="8" id="KW-0965">Cell junction</keyword>
<dbReference type="CDD" id="cd07589">
    <property type="entry name" value="BAR_DNMBP"/>
    <property type="match status" value="1"/>
</dbReference>
<dbReference type="SUPFAM" id="SSF48065">
    <property type="entry name" value="DBL homology domain (DH-domain)"/>
    <property type="match status" value="1"/>
</dbReference>
<dbReference type="GO" id="GO:0005795">
    <property type="term" value="C:Golgi stack"/>
    <property type="evidence" value="ECO:0007669"/>
    <property type="project" value="UniProtKB-SubCell"/>
</dbReference>
<dbReference type="SMART" id="SM00721">
    <property type="entry name" value="BAR"/>
    <property type="match status" value="1"/>
</dbReference>
<dbReference type="GO" id="GO:0005085">
    <property type="term" value="F:guanyl-nucleotide exchange factor activity"/>
    <property type="evidence" value="ECO:0007669"/>
    <property type="project" value="UniProtKB-KW"/>
</dbReference>
<evidence type="ECO:0000256" key="9">
    <source>
        <dbReference type="ARBA" id="ARBA00023018"/>
    </source>
</evidence>
<dbReference type="CDD" id="cd12141">
    <property type="entry name" value="SH3_DNMBP_C2"/>
    <property type="match status" value="1"/>
</dbReference>
<dbReference type="SMART" id="SM00325">
    <property type="entry name" value="RhoGEF"/>
    <property type="match status" value="1"/>
</dbReference>
<dbReference type="PRINTS" id="PR01887">
    <property type="entry name" value="SPECTRNALPHA"/>
</dbReference>
<dbReference type="Pfam" id="PF00621">
    <property type="entry name" value="RhoGEF"/>
    <property type="match status" value="1"/>
</dbReference>
<gene>
    <name evidence="20" type="primary">DNMBP</name>
</gene>
<dbReference type="Proteomes" id="UP000694544">
    <property type="component" value="Unplaced"/>
</dbReference>
<dbReference type="InterPro" id="IPR051492">
    <property type="entry name" value="Dynamin-Rho_GEF"/>
</dbReference>
<comment type="subcellular location">
    <subcellularLocation>
        <location evidence="2">Cell junction</location>
    </subcellularLocation>
    <subcellularLocation>
        <location evidence="1">Cytoplasm</location>
        <location evidence="1">Cytoskeleton</location>
    </subcellularLocation>
    <subcellularLocation>
        <location evidence="3">Golgi apparatus</location>
        <location evidence="3">Golgi stack</location>
    </subcellularLocation>
    <subcellularLocation>
        <location evidence="14">Synapse</location>
    </subcellularLocation>
</comment>
<evidence type="ECO:0000313" key="20">
    <source>
        <dbReference type="Ensembl" id="ENSMMSP00000025585.1"/>
    </source>
</evidence>
<protein>
    <recommendedName>
        <fullName evidence="4">Dynamin-binding protein</fullName>
    </recommendedName>
    <alternativeName>
        <fullName evidence="13">Scaffold protein Tuba</fullName>
    </alternativeName>
</protein>
<keyword evidence="12" id="KW-0206">Cytoskeleton</keyword>
<dbReference type="FunFam" id="1.20.1270.60:FF:000027">
    <property type="entry name" value="dynamin-binding protein isoform X1"/>
    <property type="match status" value="1"/>
</dbReference>
<dbReference type="InterPro" id="IPR036028">
    <property type="entry name" value="SH3-like_dom_sf"/>
</dbReference>
<dbReference type="Gene3D" id="1.20.1270.60">
    <property type="entry name" value="Arfaptin homology (AH) domain/BAR domain"/>
    <property type="match status" value="1"/>
</dbReference>
<dbReference type="GO" id="GO:0060271">
    <property type="term" value="P:cilium assembly"/>
    <property type="evidence" value="ECO:0007669"/>
    <property type="project" value="TreeGrafter"/>
</dbReference>
<dbReference type="InterPro" id="IPR001331">
    <property type="entry name" value="GDS_CDC24_CS"/>
</dbReference>
<dbReference type="InterPro" id="IPR035820">
    <property type="entry name" value="DNMBP_SH3_C1"/>
</dbReference>
<evidence type="ECO:0000256" key="2">
    <source>
        <dbReference type="ARBA" id="ARBA00004282"/>
    </source>
</evidence>
<dbReference type="GeneTree" id="ENSGT00950000183088"/>
<proteinExistence type="predicted"/>
<dbReference type="CDD" id="cd11798">
    <property type="entry name" value="SH3_DNMBP_C1"/>
    <property type="match status" value="1"/>
</dbReference>
<feature type="compositionally biased region" description="Basic and acidic residues" evidence="16">
    <location>
        <begin position="1076"/>
        <end position="1088"/>
    </location>
</feature>
<evidence type="ECO:0000256" key="16">
    <source>
        <dbReference type="SAM" id="MobiDB-lite"/>
    </source>
</evidence>
<keyword evidence="5 15" id="KW-0728">SH3 domain</keyword>
<evidence type="ECO:0000256" key="6">
    <source>
        <dbReference type="ARBA" id="ARBA00022490"/>
    </source>
</evidence>
<evidence type="ECO:0000256" key="7">
    <source>
        <dbReference type="ARBA" id="ARBA00022658"/>
    </source>
</evidence>
<reference evidence="20" key="1">
    <citation type="submission" date="2025-08" db="UniProtKB">
        <authorList>
            <consortium name="Ensembl"/>
        </authorList>
    </citation>
    <scope>IDENTIFICATION</scope>
</reference>
<dbReference type="Pfam" id="PF03114">
    <property type="entry name" value="BAR"/>
    <property type="match status" value="1"/>
</dbReference>
<evidence type="ECO:0000259" key="19">
    <source>
        <dbReference type="PROSITE" id="PS51021"/>
    </source>
</evidence>
<dbReference type="InterPro" id="IPR001452">
    <property type="entry name" value="SH3_domain"/>
</dbReference>